<comment type="caution">
    <text evidence="1">The sequence shown here is derived from an EMBL/GenBank/DDBJ whole genome shotgun (WGS) entry which is preliminary data.</text>
</comment>
<dbReference type="InterPro" id="IPR043472">
    <property type="entry name" value="Macro_dom-like"/>
</dbReference>
<organism evidence="1 2">
    <name type="scientific">Ditylenchus destructor</name>
    <dbReference type="NCBI Taxonomy" id="166010"/>
    <lineage>
        <taxon>Eukaryota</taxon>
        <taxon>Metazoa</taxon>
        <taxon>Ecdysozoa</taxon>
        <taxon>Nematoda</taxon>
        <taxon>Chromadorea</taxon>
        <taxon>Rhabditida</taxon>
        <taxon>Tylenchina</taxon>
        <taxon>Tylenchomorpha</taxon>
        <taxon>Sphaerularioidea</taxon>
        <taxon>Anguinidae</taxon>
        <taxon>Anguininae</taxon>
        <taxon>Ditylenchus</taxon>
    </lineage>
</organism>
<proteinExistence type="predicted"/>
<reference evidence="1" key="1">
    <citation type="submission" date="2022-01" db="EMBL/GenBank/DDBJ databases">
        <title>Genome Sequence Resource for Two Populations of Ditylenchus destructor, the Migratory Endoparasitic Phytonematode.</title>
        <authorList>
            <person name="Zhang H."/>
            <person name="Lin R."/>
            <person name="Xie B."/>
        </authorList>
    </citation>
    <scope>NUCLEOTIDE SEQUENCE</scope>
    <source>
        <strain evidence="1">BazhouSP</strain>
    </source>
</reference>
<dbReference type="Gene3D" id="3.40.220.10">
    <property type="entry name" value="Leucine Aminopeptidase, subunit E, domain 1"/>
    <property type="match status" value="1"/>
</dbReference>
<dbReference type="Proteomes" id="UP001201812">
    <property type="component" value="Unassembled WGS sequence"/>
</dbReference>
<accession>A0AAD4N3A1</accession>
<evidence type="ECO:0000313" key="1">
    <source>
        <dbReference type="EMBL" id="KAI1712224.1"/>
    </source>
</evidence>
<dbReference type="AlphaFoldDB" id="A0AAD4N3A1"/>
<dbReference type="SUPFAM" id="SSF52949">
    <property type="entry name" value="Macro domain-like"/>
    <property type="match status" value="1"/>
</dbReference>
<evidence type="ECO:0000313" key="2">
    <source>
        <dbReference type="Proteomes" id="UP001201812"/>
    </source>
</evidence>
<keyword evidence="2" id="KW-1185">Reference proteome</keyword>
<sequence>MRGIFTGRVPDTRLSDGQVTVQNMLDVVVTRSVVRKTFLQTSLDTTANSNTIKPENVASTWKHSFFDTKIVVRVGSIQNLPVYMKKASPMHKKEAQIIFHYTSALNMARALRRRTIAYSHANALSKRKVAQLAVLSVVDWLLDHRDAIDEVYFVVPSNNVKKLYEKHLRRRCLNIAFMQHINKNHLRQFVVQ</sequence>
<dbReference type="EMBL" id="JAKKPZ010000019">
    <property type="protein sequence ID" value="KAI1712224.1"/>
    <property type="molecule type" value="Genomic_DNA"/>
</dbReference>
<protein>
    <submittedName>
        <fullName evidence="1">Uncharacterized protein</fullName>
    </submittedName>
</protein>
<gene>
    <name evidence="1" type="ORF">DdX_09772</name>
</gene>
<name>A0AAD4N3A1_9BILA</name>